<name>A0A9P6G2T9_9FUNG</name>
<dbReference type="GO" id="GO:0043328">
    <property type="term" value="P:protein transport to vacuole involved in ubiquitin-dependent protein catabolic process via the multivesicular body sorting pathway"/>
    <property type="evidence" value="ECO:0007669"/>
    <property type="project" value="TreeGrafter"/>
</dbReference>
<reference evidence="2" key="1">
    <citation type="journal article" date="2020" name="Fungal Divers.">
        <title>Resolving the Mortierellaceae phylogeny through synthesis of multi-gene phylogenetics and phylogenomics.</title>
        <authorList>
            <person name="Vandepol N."/>
            <person name="Liber J."/>
            <person name="Desiro A."/>
            <person name="Na H."/>
            <person name="Kennedy M."/>
            <person name="Barry K."/>
            <person name="Grigoriev I.V."/>
            <person name="Miller A.N."/>
            <person name="O'Donnell K."/>
            <person name="Stajich J.E."/>
            <person name="Bonito G."/>
        </authorList>
    </citation>
    <scope>NUCLEOTIDE SEQUENCE</scope>
    <source>
        <strain evidence="2">KOD1015</strain>
    </source>
</reference>
<comment type="similarity">
    <text evidence="1">Belongs to the SNF8 family.</text>
</comment>
<dbReference type="Pfam" id="PF04157">
    <property type="entry name" value="EAP30"/>
    <property type="match status" value="1"/>
</dbReference>
<dbReference type="InterPro" id="IPR040608">
    <property type="entry name" value="Snf8/Vps36"/>
</dbReference>
<sequence length="697" mass="77007">MATSPTSASPVLVTIPSSTTTVDLPLAQAQEPQSVAQSSMAATKEELVEGLTKLQRSLQVLQLDCDKLMDLLEGTTRSSNSLSLGAPLGTVQEEMSRSTQAKNTASTGISKSDIARRRTPRFISRKPFWAIKVLEPSGLVSVESLDDIEMRDSVRELLKVDKIPEASSAEKSVLSPLLSGDDVVIQVRGTRLQSFCAYPIIEALEGATADLQVIAIVNRLDSRSTKSFLRSLQEHVDKMNLRDIRVQVVAENQIQDLEVSALDVSAMANVFVCTPETMAKFRMTNVLRPKDIAVMVVYEAEYVLRNTSNTQIVASALSGFDNCQAILACHDGTKEIMRALDTLGLKGNSATFSMDYTFLHENLHYYYAEEGALDENEICLTHTILERAVELSKKYLVVVICMDTQEVDAIIGYLNNRANIATVSTFDSQKFTNGILVTTNIVTGIFQNKIAEVKLILNISGVKIYPEKYFSIVVTKVSSPKALNGVQSFASKGVWGELLGMGDFYYELGIQIIDVCLSTRPLNGGLMELSEVKRKVERMRGVRETSNKSREAKSKWTISLSKDTSMEISEDDLLRSVKTLAPLGSGFQILQIGDKKMVSSVPRELNRDQSVILGLVQKTNGHINIDIVAKMLGWESRRTITALDTLLEDSLMWIDMQTEPHEYWVPGFIEREVEGDESEDNDVYASVHTTNTATLAI</sequence>
<dbReference type="Proteomes" id="UP000780801">
    <property type="component" value="Unassembled WGS sequence"/>
</dbReference>
<dbReference type="InterPro" id="IPR016689">
    <property type="entry name" value="ESCRT-2_cplx_Snf8"/>
</dbReference>
<dbReference type="EMBL" id="JAABOA010000040">
    <property type="protein sequence ID" value="KAF9586365.1"/>
    <property type="molecule type" value="Genomic_DNA"/>
</dbReference>
<proteinExistence type="inferred from homology"/>
<gene>
    <name evidence="2" type="ORF">BGW38_006281</name>
</gene>
<dbReference type="InterPro" id="IPR036390">
    <property type="entry name" value="WH_DNA-bd_sf"/>
</dbReference>
<dbReference type="PANTHER" id="PTHR12806">
    <property type="entry name" value="EAP30 SUBUNIT OF ELL COMPLEX"/>
    <property type="match status" value="1"/>
</dbReference>
<evidence type="ECO:0000256" key="1">
    <source>
        <dbReference type="ARBA" id="ARBA00009834"/>
    </source>
</evidence>
<evidence type="ECO:0000313" key="3">
    <source>
        <dbReference type="Proteomes" id="UP000780801"/>
    </source>
</evidence>
<dbReference type="InterPro" id="IPR036388">
    <property type="entry name" value="WH-like_DNA-bd_sf"/>
</dbReference>
<dbReference type="OrthoDB" id="283883at2759"/>
<dbReference type="SUPFAM" id="SSF46785">
    <property type="entry name" value="Winged helix' DNA-binding domain"/>
    <property type="match status" value="2"/>
</dbReference>
<organism evidence="2 3">
    <name type="scientific">Lunasporangiospora selenospora</name>
    <dbReference type="NCBI Taxonomy" id="979761"/>
    <lineage>
        <taxon>Eukaryota</taxon>
        <taxon>Fungi</taxon>
        <taxon>Fungi incertae sedis</taxon>
        <taxon>Mucoromycota</taxon>
        <taxon>Mortierellomycotina</taxon>
        <taxon>Mortierellomycetes</taxon>
        <taxon>Mortierellales</taxon>
        <taxon>Mortierellaceae</taxon>
        <taxon>Lunasporangiospora</taxon>
    </lineage>
</organism>
<dbReference type="AlphaFoldDB" id="A0A9P6G2T9"/>
<dbReference type="Gene3D" id="1.10.10.10">
    <property type="entry name" value="Winged helix-like DNA-binding domain superfamily/Winged helix DNA-binding domain"/>
    <property type="match status" value="2"/>
</dbReference>
<comment type="caution">
    <text evidence="2">The sequence shown here is derived from an EMBL/GenBank/DDBJ whole genome shotgun (WGS) entry which is preliminary data.</text>
</comment>
<protein>
    <submittedName>
        <fullName evidence="2">Uncharacterized protein</fullName>
    </submittedName>
</protein>
<evidence type="ECO:0000313" key="2">
    <source>
        <dbReference type="EMBL" id="KAF9586365.1"/>
    </source>
</evidence>
<keyword evidence="3" id="KW-1185">Reference proteome</keyword>
<dbReference type="PANTHER" id="PTHR12806:SF0">
    <property type="entry name" value="VACUOLAR-SORTING PROTEIN SNF8"/>
    <property type="match status" value="1"/>
</dbReference>
<dbReference type="GO" id="GO:0000814">
    <property type="term" value="C:ESCRT II complex"/>
    <property type="evidence" value="ECO:0007669"/>
    <property type="project" value="InterPro"/>
</dbReference>
<accession>A0A9P6G2T9</accession>